<dbReference type="InterPro" id="IPR035513">
    <property type="entry name" value="Invertase/methylesterase_inhib"/>
</dbReference>
<reference evidence="6" key="1">
    <citation type="submission" date="2023-10" db="EMBL/GenBank/DDBJ databases">
        <title>Chromosome-level genome of the transformable northern wattle, Acacia crassicarpa.</title>
        <authorList>
            <person name="Massaro I."/>
            <person name="Sinha N.R."/>
            <person name="Poethig S."/>
            <person name="Leichty A.R."/>
        </authorList>
    </citation>
    <scope>NUCLEOTIDE SEQUENCE</scope>
    <source>
        <strain evidence="6">Acra3RX</strain>
        <tissue evidence="6">Leaf</tissue>
    </source>
</reference>
<dbReference type="EMBL" id="JAWXYG010000002">
    <property type="protein sequence ID" value="KAK4279527.1"/>
    <property type="molecule type" value="Genomic_DNA"/>
</dbReference>
<dbReference type="InterPro" id="IPR006501">
    <property type="entry name" value="Pectinesterase_inhib_dom"/>
</dbReference>
<evidence type="ECO:0000256" key="2">
    <source>
        <dbReference type="ARBA" id="ARBA00023157"/>
    </source>
</evidence>
<gene>
    <name evidence="6" type="ORF">QN277_011297</name>
</gene>
<dbReference type="FunFam" id="1.20.140.40:FF:000008">
    <property type="entry name" value="Invertase/pectin methylesterase inhibitor family protein"/>
    <property type="match status" value="1"/>
</dbReference>
<dbReference type="Pfam" id="PF04043">
    <property type="entry name" value="PMEI"/>
    <property type="match status" value="1"/>
</dbReference>
<dbReference type="NCBIfam" id="TIGR01614">
    <property type="entry name" value="PME_inhib"/>
    <property type="match status" value="1"/>
</dbReference>
<feature type="domain" description="Pectinesterase inhibitor" evidence="5">
    <location>
        <begin position="28"/>
        <end position="174"/>
    </location>
</feature>
<evidence type="ECO:0000256" key="1">
    <source>
        <dbReference type="ARBA" id="ARBA00022729"/>
    </source>
</evidence>
<evidence type="ECO:0000256" key="4">
    <source>
        <dbReference type="SAM" id="SignalP"/>
    </source>
</evidence>
<dbReference type="SMART" id="SM00856">
    <property type="entry name" value="PMEI"/>
    <property type="match status" value="1"/>
</dbReference>
<keyword evidence="2" id="KW-1015">Disulfide bond</keyword>
<evidence type="ECO:0000313" key="7">
    <source>
        <dbReference type="Proteomes" id="UP001293593"/>
    </source>
</evidence>
<protein>
    <recommendedName>
        <fullName evidence="5">Pectinesterase inhibitor domain-containing protein</fullName>
    </recommendedName>
</protein>
<comment type="similarity">
    <text evidence="3">Belongs to the PMEI family.</text>
</comment>
<dbReference type="Proteomes" id="UP001293593">
    <property type="component" value="Unassembled WGS sequence"/>
</dbReference>
<comment type="caution">
    <text evidence="6">The sequence shown here is derived from an EMBL/GenBank/DDBJ whole genome shotgun (WGS) entry which is preliminary data.</text>
</comment>
<dbReference type="PANTHER" id="PTHR36710:SF4">
    <property type="entry name" value="PLANT INVERTASE_PECTIN METHYLESTERASE INHIBITOR SUPERFAMILY PROTEIN"/>
    <property type="match status" value="1"/>
</dbReference>
<keyword evidence="7" id="KW-1185">Reference proteome</keyword>
<organism evidence="6 7">
    <name type="scientific">Acacia crassicarpa</name>
    <name type="common">northern wattle</name>
    <dbReference type="NCBI Taxonomy" id="499986"/>
    <lineage>
        <taxon>Eukaryota</taxon>
        <taxon>Viridiplantae</taxon>
        <taxon>Streptophyta</taxon>
        <taxon>Embryophyta</taxon>
        <taxon>Tracheophyta</taxon>
        <taxon>Spermatophyta</taxon>
        <taxon>Magnoliopsida</taxon>
        <taxon>eudicotyledons</taxon>
        <taxon>Gunneridae</taxon>
        <taxon>Pentapetalae</taxon>
        <taxon>rosids</taxon>
        <taxon>fabids</taxon>
        <taxon>Fabales</taxon>
        <taxon>Fabaceae</taxon>
        <taxon>Caesalpinioideae</taxon>
        <taxon>mimosoid clade</taxon>
        <taxon>Acacieae</taxon>
        <taxon>Acacia</taxon>
    </lineage>
</organism>
<dbReference type="SUPFAM" id="SSF101148">
    <property type="entry name" value="Plant invertase/pectin methylesterase inhibitor"/>
    <property type="match status" value="1"/>
</dbReference>
<dbReference type="CDD" id="cd15797">
    <property type="entry name" value="PMEI"/>
    <property type="match status" value="1"/>
</dbReference>
<feature type="signal peptide" evidence="4">
    <location>
        <begin position="1"/>
        <end position="26"/>
    </location>
</feature>
<evidence type="ECO:0000259" key="5">
    <source>
        <dbReference type="SMART" id="SM00856"/>
    </source>
</evidence>
<dbReference type="InterPro" id="IPR034086">
    <property type="entry name" value="PMEI_plant"/>
</dbReference>
<keyword evidence="1 4" id="KW-0732">Signal</keyword>
<dbReference type="GO" id="GO:0046910">
    <property type="term" value="F:pectinesterase inhibitor activity"/>
    <property type="evidence" value="ECO:0007669"/>
    <property type="project" value="InterPro"/>
</dbReference>
<sequence length="182" mass="21082">MASLSSFTTIFFFFMFILSLGMPSIAKLTENEIKLICLQTRDPPFCFRTLKLDPRVDISNIQTLARTMITKAHNYARKTYYEISSIITITGDRRVREKYQLCAEKYKEAIVELDGAKQNLASGYYRKVRLEAISAKLRARTCGEAVEKSWKDTIMPIRDNNRDFRNLCNIVWSISNRLIMGN</sequence>
<dbReference type="Gene3D" id="1.20.140.40">
    <property type="entry name" value="Invertase/pectin methylesterase inhibitor family protein"/>
    <property type="match status" value="1"/>
</dbReference>
<evidence type="ECO:0000256" key="3">
    <source>
        <dbReference type="ARBA" id="ARBA00038471"/>
    </source>
</evidence>
<evidence type="ECO:0000313" key="6">
    <source>
        <dbReference type="EMBL" id="KAK4279527.1"/>
    </source>
</evidence>
<name>A0AAE1TBD9_9FABA</name>
<feature type="chain" id="PRO_5042124567" description="Pectinesterase inhibitor domain-containing protein" evidence="4">
    <location>
        <begin position="27"/>
        <end position="182"/>
    </location>
</feature>
<proteinExistence type="inferred from homology"/>
<dbReference type="InterPro" id="IPR052421">
    <property type="entry name" value="PCW_Enzyme_Inhibitor"/>
</dbReference>
<dbReference type="PANTHER" id="PTHR36710">
    <property type="entry name" value="PECTINESTERASE INHIBITOR-LIKE"/>
    <property type="match status" value="1"/>
</dbReference>
<accession>A0AAE1TBD9</accession>
<dbReference type="AlphaFoldDB" id="A0AAE1TBD9"/>